<dbReference type="InterPro" id="IPR016163">
    <property type="entry name" value="Ald_DH_C"/>
</dbReference>
<accession>A0ABT0Q380</accession>
<proteinExistence type="predicted"/>
<evidence type="ECO:0000256" key="3">
    <source>
        <dbReference type="ARBA" id="ARBA00023027"/>
    </source>
</evidence>
<feature type="domain" description="Aldehyde dehydrogenase" evidence="4">
    <location>
        <begin position="13"/>
        <end position="479"/>
    </location>
</feature>
<dbReference type="EMBL" id="JAMFMB010000014">
    <property type="protein sequence ID" value="MCL6284334.1"/>
    <property type="molecule type" value="Genomic_DNA"/>
</dbReference>
<keyword evidence="3" id="KW-0520">NAD</keyword>
<protein>
    <recommendedName>
        <fullName evidence="1">methylmalonate-semialdehyde dehydrogenase (CoA acylating)</fullName>
        <ecNumber evidence="1">1.2.1.27</ecNumber>
    </recommendedName>
</protein>
<dbReference type="NCBIfam" id="TIGR01722">
    <property type="entry name" value="MMSDH"/>
    <property type="match status" value="1"/>
</dbReference>
<dbReference type="Pfam" id="PF00171">
    <property type="entry name" value="Aldedh"/>
    <property type="match status" value="1"/>
</dbReference>
<dbReference type="RefSeq" id="WP_249710351.1">
    <property type="nucleotide sequence ID" value="NZ_JAMFMB010000014.1"/>
</dbReference>
<sequence>MQELSHFINGAYVAGASGRFADVFNPATGEVQSRCPMASVAETTAAIEKAAAAQPVWGATNPQKRARVMMAMVGLMNRDMDKLAEALSREHGKTLPDAKGDLQRGLEVIEYCIGAPQMLKGEYTDSAGPGIDMYSMRQPLGVVASIMPFNFPAMMPLWHVGPALACGNAVVLKPSERDPSVPLMLAELFVEAGLPKGVFQVVNGDKEAVDTLLDSEIIQGVSFVGSTPIAQYIYSRATANGKRAQCFGGAKNHMIVMPDADMDQAADALVGAGFGAAGERCMAVSVAVPVGEETADALIEKLIPRIEKLKVGPYTSGDDVDMGPVVTREAKERIMGLIQSGVDQGADLVVDNRDFSLQGYEDGFFVGPHLFDRVTPDMDIYKQEIFGPVLSTVRAGSYEEAIGLAMDHEYGNGTAIYTRDGDTARDFASRINIGMVGINVPIPVPLAYHTFGGWKKSMFGDLNQHGPDSFKFYTRTKTVTARWPSGIKEGGEFNFKAMD</sequence>
<dbReference type="InterPro" id="IPR016161">
    <property type="entry name" value="Ald_DH/histidinol_DH"/>
</dbReference>
<keyword evidence="6" id="KW-1185">Reference proteome</keyword>
<dbReference type="EC" id="1.2.1.27" evidence="1"/>
<reference evidence="5" key="1">
    <citation type="submission" date="2022-05" db="EMBL/GenBank/DDBJ databases">
        <authorList>
            <person name="Park J.-S."/>
        </authorList>
    </citation>
    <scope>NUCLEOTIDE SEQUENCE</scope>
    <source>
        <strain evidence="5">2012CJ41-6</strain>
    </source>
</reference>
<dbReference type="Gene3D" id="3.40.309.10">
    <property type="entry name" value="Aldehyde Dehydrogenase, Chain A, domain 2"/>
    <property type="match status" value="1"/>
</dbReference>
<dbReference type="InterPro" id="IPR016160">
    <property type="entry name" value="Ald_DH_CS_CYS"/>
</dbReference>
<evidence type="ECO:0000313" key="6">
    <source>
        <dbReference type="Proteomes" id="UP001203880"/>
    </source>
</evidence>
<evidence type="ECO:0000313" key="5">
    <source>
        <dbReference type="EMBL" id="MCL6284334.1"/>
    </source>
</evidence>
<dbReference type="PANTHER" id="PTHR43866:SF4">
    <property type="entry name" value="MALONATE-SEMIALDEHYDE DEHYDROGENASE"/>
    <property type="match status" value="1"/>
</dbReference>
<keyword evidence="2" id="KW-0560">Oxidoreductase</keyword>
<comment type="caution">
    <text evidence="5">The sequence shown here is derived from an EMBL/GenBank/DDBJ whole genome shotgun (WGS) entry which is preliminary data.</text>
</comment>
<organism evidence="5 6">
    <name type="scientific">Ruegeria spongiae</name>
    <dbReference type="NCBI Taxonomy" id="2942209"/>
    <lineage>
        <taxon>Bacteria</taxon>
        <taxon>Pseudomonadati</taxon>
        <taxon>Pseudomonadota</taxon>
        <taxon>Alphaproteobacteria</taxon>
        <taxon>Rhodobacterales</taxon>
        <taxon>Roseobacteraceae</taxon>
        <taxon>Ruegeria</taxon>
    </lineage>
</organism>
<gene>
    <name evidence="5" type="ORF">M3P21_12435</name>
</gene>
<dbReference type="InterPro" id="IPR016162">
    <property type="entry name" value="Ald_DH_N"/>
</dbReference>
<dbReference type="InterPro" id="IPR010061">
    <property type="entry name" value="MeMal-semiAld_DH"/>
</dbReference>
<dbReference type="PANTHER" id="PTHR43866">
    <property type="entry name" value="MALONATE-SEMIALDEHYDE DEHYDROGENASE"/>
    <property type="match status" value="1"/>
</dbReference>
<evidence type="ECO:0000256" key="1">
    <source>
        <dbReference type="ARBA" id="ARBA00013048"/>
    </source>
</evidence>
<evidence type="ECO:0000259" key="4">
    <source>
        <dbReference type="Pfam" id="PF00171"/>
    </source>
</evidence>
<dbReference type="SUPFAM" id="SSF53720">
    <property type="entry name" value="ALDH-like"/>
    <property type="match status" value="1"/>
</dbReference>
<dbReference type="PROSITE" id="PS00070">
    <property type="entry name" value="ALDEHYDE_DEHYDR_CYS"/>
    <property type="match status" value="1"/>
</dbReference>
<dbReference type="Proteomes" id="UP001203880">
    <property type="component" value="Unassembled WGS sequence"/>
</dbReference>
<dbReference type="InterPro" id="IPR015590">
    <property type="entry name" value="Aldehyde_DH_dom"/>
</dbReference>
<name>A0ABT0Q380_9RHOB</name>
<dbReference type="CDD" id="cd07085">
    <property type="entry name" value="ALDH_F6_MMSDH"/>
    <property type="match status" value="1"/>
</dbReference>
<dbReference type="Gene3D" id="3.40.605.10">
    <property type="entry name" value="Aldehyde Dehydrogenase, Chain A, domain 1"/>
    <property type="match status" value="1"/>
</dbReference>
<evidence type="ECO:0000256" key="2">
    <source>
        <dbReference type="ARBA" id="ARBA00023002"/>
    </source>
</evidence>